<feature type="transmembrane region" description="Helical" evidence="10">
    <location>
        <begin position="156"/>
        <end position="177"/>
    </location>
</feature>
<feature type="domain" description="TonB C-terminal" evidence="11">
    <location>
        <begin position="342"/>
        <end position="432"/>
    </location>
</feature>
<dbReference type="GeneID" id="99987361"/>
<proteinExistence type="inferred from homology"/>
<comment type="subcellular location">
    <subcellularLocation>
        <location evidence="1">Cell inner membrane</location>
        <topology evidence="1">Single-pass membrane protein</topology>
        <orientation evidence="1">Periplasmic side</orientation>
    </subcellularLocation>
</comment>
<feature type="transmembrane region" description="Helical" evidence="10">
    <location>
        <begin position="16"/>
        <end position="34"/>
    </location>
</feature>
<dbReference type="GO" id="GO:0031992">
    <property type="term" value="F:energy transducer activity"/>
    <property type="evidence" value="ECO:0007669"/>
    <property type="project" value="TreeGrafter"/>
</dbReference>
<evidence type="ECO:0000313" key="12">
    <source>
        <dbReference type="EMBL" id="SEW30628.1"/>
    </source>
</evidence>
<dbReference type="SUPFAM" id="SSF74653">
    <property type="entry name" value="TolA/TonB C-terminal domain"/>
    <property type="match status" value="1"/>
</dbReference>
<dbReference type="Gene3D" id="3.30.1150.10">
    <property type="match status" value="1"/>
</dbReference>
<keyword evidence="9 10" id="KW-0472">Membrane</keyword>
<keyword evidence="8 10" id="KW-1133">Transmembrane helix</keyword>
<dbReference type="Pfam" id="PF05569">
    <property type="entry name" value="Peptidase_M56"/>
    <property type="match status" value="1"/>
</dbReference>
<keyword evidence="7" id="KW-0653">Protein transport</keyword>
<name>A0A1I0QT78_9BACT</name>
<dbReference type="GO" id="GO:0015031">
    <property type="term" value="P:protein transport"/>
    <property type="evidence" value="ECO:0007669"/>
    <property type="project" value="UniProtKB-KW"/>
</dbReference>
<dbReference type="PROSITE" id="PS52015">
    <property type="entry name" value="TONB_CTD"/>
    <property type="match status" value="1"/>
</dbReference>
<dbReference type="AlphaFoldDB" id="A0A1I0QT78"/>
<sequence length="432" mass="49435">MKKHPTIELLESLNGALIYALEAVTCLAIFYLFYHFFLRKEKHFHFNRVFLLGALVLSFTFPLLEIDYNPANTPSVLNSIHAVGNEVSSEPIIEAEKAYSYTITAKSQRPFLLWWEALLILYIIGTFLGGLKLFIQLRQFKDAIWYKRHATRFKDSYFLVNTDGTLPTFAFFNYLFWDNTAELSETEQSQIIAHEQAHIKQKHSYDIILVEVLKIIFWFNPLMYLYKMLLEEVHEYAADRSVAKNNGAGAYSKVLVQIVFKRMGLELASHFNKNQVVKRIEMLEKPFHKNWAKFLLPIPIAALLFFIFSFEAVLDTSKVSVKEFEIETASQLVLEQSPEPAIGVSDWSDFLEQNIVYPQEAKKAGIEGDVELSFSVTPQGRIEGLTFDKKLGHGIELSIIEALRKSSVWKPAVVNGQATTAKVSLPISFKKA</sequence>
<feature type="transmembrane region" description="Helical" evidence="10">
    <location>
        <begin position="112"/>
        <end position="135"/>
    </location>
</feature>
<dbReference type="PANTHER" id="PTHR33446">
    <property type="entry name" value="PROTEIN TONB-RELATED"/>
    <property type="match status" value="1"/>
</dbReference>
<keyword evidence="13" id="KW-1185">Reference proteome</keyword>
<evidence type="ECO:0000256" key="6">
    <source>
        <dbReference type="ARBA" id="ARBA00022692"/>
    </source>
</evidence>
<organism evidence="12 13">
    <name type="scientific">Roseivirga pacifica</name>
    <dbReference type="NCBI Taxonomy" id="1267423"/>
    <lineage>
        <taxon>Bacteria</taxon>
        <taxon>Pseudomonadati</taxon>
        <taxon>Bacteroidota</taxon>
        <taxon>Cytophagia</taxon>
        <taxon>Cytophagales</taxon>
        <taxon>Roseivirgaceae</taxon>
        <taxon>Roseivirga</taxon>
    </lineage>
</organism>
<evidence type="ECO:0000313" key="13">
    <source>
        <dbReference type="Proteomes" id="UP000199437"/>
    </source>
</evidence>
<dbReference type="PANTHER" id="PTHR33446:SF2">
    <property type="entry name" value="PROTEIN TONB"/>
    <property type="match status" value="1"/>
</dbReference>
<dbReference type="InterPro" id="IPR006260">
    <property type="entry name" value="TonB/TolA_C"/>
</dbReference>
<dbReference type="STRING" id="1267423.SAMN05216290_2669"/>
<evidence type="ECO:0000256" key="5">
    <source>
        <dbReference type="ARBA" id="ARBA00022519"/>
    </source>
</evidence>
<dbReference type="InterPro" id="IPR008756">
    <property type="entry name" value="Peptidase_M56"/>
</dbReference>
<dbReference type="RefSeq" id="WP_090259062.1">
    <property type="nucleotide sequence ID" value="NZ_FOIR01000002.1"/>
</dbReference>
<evidence type="ECO:0000256" key="8">
    <source>
        <dbReference type="ARBA" id="ARBA00022989"/>
    </source>
</evidence>
<feature type="transmembrane region" description="Helical" evidence="10">
    <location>
        <begin position="207"/>
        <end position="226"/>
    </location>
</feature>
<dbReference type="EMBL" id="FOIR01000002">
    <property type="protein sequence ID" value="SEW30628.1"/>
    <property type="molecule type" value="Genomic_DNA"/>
</dbReference>
<evidence type="ECO:0000259" key="11">
    <source>
        <dbReference type="PROSITE" id="PS52015"/>
    </source>
</evidence>
<keyword evidence="5" id="KW-0997">Cell inner membrane</keyword>
<reference evidence="13" key="1">
    <citation type="submission" date="2016-10" db="EMBL/GenBank/DDBJ databases">
        <authorList>
            <person name="Varghese N."/>
            <person name="Submissions S."/>
        </authorList>
    </citation>
    <scope>NUCLEOTIDE SEQUENCE [LARGE SCALE GENOMIC DNA]</scope>
    <source>
        <strain evidence="13">CGMCC 1.12402</strain>
    </source>
</reference>
<evidence type="ECO:0000256" key="2">
    <source>
        <dbReference type="ARBA" id="ARBA00006555"/>
    </source>
</evidence>
<gene>
    <name evidence="12" type="ORF">SAMN05216290_2669</name>
</gene>
<dbReference type="GO" id="GO:0098797">
    <property type="term" value="C:plasma membrane protein complex"/>
    <property type="evidence" value="ECO:0007669"/>
    <property type="project" value="TreeGrafter"/>
</dbReference>
<accession>A0A1I0QT78</accession>
<feature type="transmembrane region" description="Helical" evidence="10">
    <location>
        <begin position="46"/>
        <end position="64"/>
    </location>
</feature>
<keyword evidence="4" id="KW-1003">Cell membrane</keyword>
<dbReference type="GO" id="GO:0055085">
    <property type="term" value="P:transmembrane transport"/>
    <property type="evidence" value="ECO:0007669"/>
    <property type="project" value="InterPro"/>
</dbReference>
<feature type="transmembrane region" description="Helical" evidence="10">
    <location>
        <begin position="294"/>
        <end position="314"/>
    </location>
</feature>
<dbReference type="OrthoDB" id="1522859at2"/>
<evidence type="ECO:0000256" key="1">
    <source>
        <dbReference type="ARBA" id="ARBA00004383"/>
    </source>
</evidence>
<dbReference type="InterPro" id="IPR037682">
    <property type="entry name" value="TonB_C"/>
</dbReference>
<evidence type="ECO:0000256" key="7">
    <source>
        <dbReference type="ARBA" id="ARBA00022927"/>
    </source>
</evidence>
<keyword evidence="6 10" id="KW-0812">Transmembrane</keyword>
<protein>
    <submittedName>
        <fullName evidence="12">Outer membrane transport energization protein TonB</fullName>
    </submittedName>
</protein>
<dbReference type="NCBIfam" id="TIGR01352">
    <property type="entry name" value="tonB_Cterm"/>
    <property type="match status" value="1"/>
</dbReference>
<keyword evidence="3" id="KW-0813">Transport</keyword>
<evidence type="ECO:0000256" key="10">
    <source>
        <dbReference type="SAM" id="Phobius"/>
    </source>
</evidence>
<dbReference type="Proteomes" id="UP000199437">
    <property type="component" value="Unassembled WGS sequence"/>
</dbReference>
<comment type="similarity">
    <text evidence="2">Belongs to the TonB family.</text>
</comment>
<evidence type="ECO:0000256" key="9">
    <source>
        <dbReference type="ARBA" id="ARBA00023136"/>
    </source>
</evidence>
<evidence type="ECO:0000256" key="3">
    <source>
        <dbReference type="ARBA" id="ARBA00022448"/>
    </source>
</evidence>
<dbReference type="Pfam" id="PF03544">
    <property type="entry name" value="TonB_C"/>
    <property type="match status" value="1"/>
</dbReference>
<evidence type="ECO:0000256" key="4">
    <source>
        <dbReference type="ARBA" id="ARBA00022475"/>
    </source>
</evidence>
<dbReference type="InterPro" id="IPR051045">
    <property type="entry name" value="TonB-dependent_transducer"/>
</dbReference>